<name>A0A4R2I6R6_9GAMM</name>
<dbReference type="EMBL" id="SLWQ01000008">
    <property type="protein sequence ID" value="TCO38215.1"/>
    <property type="molecule type" value="Genomic_DNA"/>
</dbReference>
<sequence>MNYRHGFHAGNFADVFKHAALVGLLDALQAKPAALCYFDTHAGRALYDMHGEQARRTQEHASGIQRLLGAGGLPAALQRYVDLVQAFQPANAAGLAFYPGSPLIAQRLLRESDRAILCELHQEEAAALRDALAGDTRFAIHQRDGYAALKALLPPAQKRGLVLIDPPFEAQGAEFELVGQALANAWTRWPNATYAVWYPIKLRETIVPFHRWLREHAGRADVLVAELLLHPDNSGLRLNGCGLAIVNPPWRFDEAIAQWLPAVQELLAQSRYGSSRVEWLERG</sequence>
<comment type="subunit">
    <text evidence="1">Monomer.</text>
</comment>
<dbReference type="GO" id="GO:0036307">
    <property type="term" value="F:23S rRNA (adenine(2030)-N(6))-methyltransferase activity"/>
    <property type="evidence" value="ECO:0007669"/>
    <property type="project" value="UniProtKB-UniRule"/>
</dbReference>
<protein>
    <recommendedName>
        <fullName evidence="1">Ribosomal RNA large subunit methyltransferase J</fullName>
        <ecNumber evidence="1">2.1.1.266</ecNumber>
    </recommendedName>
    <alternativeName>
        <fullName evidence="1">23S rRNA (adenine(2030)-N6)-methyltransferase</fullName>
    </alternativeName>
    <alternativeName>
        <fullName evidence="1">23S rRNA m6A2030 methyltransferase</fullName>
    </alternativeName>
</protein>
<dbReference type="GO" id="GO:0070475">
    <property type="term" value="P:rRNA base methylation"/>
    <property type="evidence" value="ECO:0007669"/>
    <property type="project" value="UniProtKB-UniRule"/>
</dbReference>
<feature type="binding site" evidence="1">
    <location>
        <position position="165"/>
    </location>
    <ligand>
        <name>S-adenosyl-L-methionine</name>
        <dbReference type="ChEBI" id="CHEBI:59789"/>
    </ligand>
</feature>
<feature type="binding site" evidence="1">
    <location>
        <begin position="144"/>
        <end position="145"/>
    </location>
    <ligand>
        <name>S-adenosyl-L-methionine</name>
        <dbReference type="ChEBI" id="CHEBI:59789"/>
    </ligand>
</feature>
<evidence type="ECO:0000256" key="1">
    <source>
        <dbReference type="HAMAP-Rule" id="MF_00934"/>
    </source>
</evidence>
<feature type="binding site" evidence="1">
    <location>
        <position position="18"/>
    </location>
    <ligand>
        <name>S-adenosyl-L-methionine</name>
        <dbReference type="ChEBI" id="CHEBI:59789"/>
    </ligand>
</feature>
<evidence type="ECO:0000313" key="2">
    <source>
        <dbReference type="EMBL" id="TCO38215.1"/>
    </source>
</evidence>
<dbReference type="Pfam" id="PF04378">
    <property type="entry name" value="RsmJ"/>
    <property type="match status" value="1"/>
</dbReference>
<dbReference type="GO" id="GO:0005829">
    <property type="term" value="C:cytosol"/>
    <property type="evidence" value="ECO:0007669"/>
    <property type="project" value="TreeGrafter"/>
</dbReference>
<evidence type="ECO:0000313" key="3">
    <source>
        <dbReference type="Proteomes" id="UP000294862"/>
    </source>
</evidence>
<dbReference type="PANTHER" id="PTHR37426:SF1">
    <property type="entry name" value="RIBOSOMAL RNA LARGE SUBUNIT METHYLTRANSFERASE J"/>
    <property type="match status" value="1"/>
</dbReference>
<dbReference type="AlphaFoldDB" id="A0A4R2I6R6"/>
<feature type="site" description="Interaction with substrate rRNA" evidence="1">
    <location>
        <position position="3"/>
    </location>
</feature>
<accession>A0A4R2I6R6</accession>
<dbReference type="OrthoDB" id="9791274at2"/>
<keyword evidence="1" id="KW-0949">S-adenosyl-L-methionine</keyword>
<dbReference type="SUPFAM" id="SSF53335">
    <property type="entry name" value="S-adenosyl-L-methionine-dependent methyltransferases"/>
    <property type="match status" value="1"/>
</dbReference>
<dbReference type="PANTHER" id="PTHR37426">
    <property type="entry name" value="RIBOSOMAL RNA LARGE SUBUNIT METHYLTRANSFERASE J"/>
    <property type="match status" value="1"/>
</dbReference>
<gene>
    <name evidence="1" type="primary">rlmJ</name>
    <name evidence="2" type="ORF">EV148_10851</name>
</gene>
<comment type="caution">
    <text evidence="2">The sequence shown here is derived from an EMBL/GenBank/DDBJ whole genome shotgun (WGS) entry which is preliminary data.</text>
</comment>
<keyword evidence="1 2" id="KW-0808">Transferase</keyword>
<keyword evidence="1" id="KW-0694">RNA-binding</keyword>
<reference evidence="2 3" key="1">
    <citation type="journal article" date="2015" name="Stand. Genomic Sci.">
        <title>Genomic Encyclopedia of Bacterial and Archaeal Type Strains, Phase III: the genomes of soil and plant-associated and newly described type strains.</title>
        <authorList>
            <person name="Whitman W.B."/>
            <person name="Woyke T."/>
            <person name="Klenk H.P."/>
            <person name="Zhou Y."/>
            <person name="Lilburn T.G."/>
            <person name="Beck B.J."/>
            <person name="De Vos P."/>
            <person name="Vandamme P."/>
            <person name="Eisen J.A."/>
            <person name="Garrity G."/>
            <person name="Hugenholtz P."/>
            <person name="Kyrpides N.C."/>
        </authorList>
    </citation>
    <scope>NUCLEOTIDE SEQUENCE [LARGE SCALE GENOMIC DNA]</scope>
    <source>
        <strain evidence="2 3">A3</strain>
    </source>
</reference>
<keyword evidence="1" id="KW-0698">rRNA processing</keyword>
<comment type="catalytic activity">
    <reaction evidence="1">
        <text>adenosine(2030) in 23S rRNA + S-adenosyl-L-methionine = N(6)-methyladenosine(2030) in 23S rRNA + S-adenosyl-L-homocysteine + H(+)</text>
        <dbReference type="Rhea" id="RHEA:43736"/>
        <dbReference type="Rhea" id="RHEA-COMP:10668"/>
        <dbReference type="Rhea" id="RHEA-COMP:10669"/>
        <dbReference type="ChEBI" id="CHEBI:15378"/>
        <dbReference type="ChEBI" id="CHEBI:57856"/>
        <dbReference type="ChEBI" id="CHEBI:59789"/>
        <dbReference type="ChEBI" id="CHEBI:74411"/>
        <dbReference type="ChEBI" id="CHEBI:74449"/>
        <dbReference type="EC" id="2.1.1.266"/>
    </reaction>
</comment>
<dbReference type="RefSeq" id="WP_131999341.1">
    <property type="nucleotide sequence ID" value="NZ_SLWQ01000008.1"/>
</dbReference>
<dbReference type="InterPro" id="IPR007473">
    <property type="entry name" value="RlmJ"/>
</dbReference>
<comment type="similarity">
    <text evidence="1">Belongs to the RlmJ family.</text>
</comment>
<proteinExistence type="inferred from homology"/>
<feature type="binding site" evidence="1">
    <location>
        <position position="119"/>
    </location>
    <ligand>
        <name>S-adenosyl-L-methionine</name>
        <dbReference type="ChEBI" id="CHEBI:59789"/>
    </ligand>
</feature>
<dbReference type="EC" id="2.1.1.266" evidence="1"/>
<comment type="function">
    <text evidence="1">Specifically methylates the adenine in position 2030 of 23S rRNA.</text>
</comment>
<dbReference type="GO" id="GO:0003723">
    <property type="term" value="F:RNA binding"/>
    <property type="evidence" value="ECO:0007669"/>
    <property type="project" value="UniProtKB-UniRule"/>
</dbReference>
<feature type="binding site" evidence="1">
    <location>
        <position position="101"/>
    </location>
    <ligand>
        <name>S-adenosyl-L-methionine</name>
        <dbReference type="ChEBI" id="CHEBI:59789"/>
    </ligand>
</feature>
<feature type="active site" description="Proton acceptor" evidence="1">
    <location>
        <position position="165"/>
    </location>
</feature>
<organism evidence="2 3">
    <name type="scientific">Dokdonella fugitiva</name>
    <dbReference type="NCBI Taxonomy" id="328517"/>
    <lineage>
        <taxon>Bacteria</taxon>
        <taxon>Pseudomonadati</taxon>
        <taxon>Pseudomonadota</taxon>
        <taxon>Gammaproteobacteria</taxon>
        <taxon>Lysobacterales</taxon>
        <taxon>Rhodanobacteraceae</taxon>
        <taxon>Dokdonella</taxon>
    </lineage>
</organism>
<feature type="binding site" evidence="1">
    <location>
        <position position="41"/>
    </location>
    <ligand>
        <name>S-adenosyl-L-methionine</name>
        <dbReference type="ChEBI" id="CHEBI:59789"/>
    </ligand>
</feature>
<keyword evidence="3" id="KW-1185">Reference proteome</keyword>
<dbReference type="Gene3D" id="3.40.50.150">
    <property type="entry name" value="Vaccinia Virus protein VP39"/>
    <property type="match status" value="1"/>
</dbReference>
<keyword evidence="1 2" id="KW-0489">Methyltransferase</keyword>
<dbReference type="Proteomes" id="UP000294862">
    <property type="component" value="Unassembled WGS sequence"/>
</dbReference>
<dbReference type="InterPro" id="IPR029063">
    <property type="entry name" value="SAM-dependent_MTases_sf"/>
</dbReference>
<dbReference type="HAMAP" id="MF_00934">
    <property type="entry name" value="23SrRNA_methyltr_J"/>
    <property type="match status" value="1"/>
</dbReference>